<protein>
    <submittedName>
        <fullName evidence="2">Uncharacterized protein</fullName>
    </submittedName>
</protein>
<sequence>MNAFNSSYYSSPNAPFSAPQSRQARSTRSTGWTMGGGFSPSSPRGWPSTPRVTASPYSSQISDRYPSFPTSHWTGNLLPSPGRVWFSPPRPHPYYRRPTQSGGIPLQYLNADLHDESFFMSQPQLREYNYDGTPSQEYYDHFEYSTQPRMVYFPRFVARIPQIHINGNRRKHGLQVSDDDRVNEDGAVEGEGQSGMSNYLDTYIGNDTSTAPTPINSGNGNENGDVGGGGGNGNAIRRGGCGGCGGIVCWEIGCDGGCGGGGLC</sequence>
<dbReference type="EMBL" id="KI894019">
    <property type="protein sequence ID" value="OCF28190.1"/>
    <property type="molecule type" value="Genomic_DNA"/>
</dbReference>
<dbReference type="KEGG" id="kbi:30207441"/>
<feature type="compositionally biased region" description="Polar residues" evidence="1">
    <location>
        <begin position="50"/>
        <end position="60"/>
    </location>
</feature>
<dbReference type="Proteomes" id="UP000092730">
    <property type="component" value="Chromosome 2"/>
</dbReference>
<name>A0A1B9GB00_9TREE</name>
<reference evidence="2" key="1">
    <citation type="submission" date="2013-07" db="EMBL/GenBank/DDBJ databases">
        <title>The Genome Sequence of Cryptococcus bestiolae CBS10118.</title>
        <authorList>
            <consortium name="The Broad Institute Genome Sequencing Platform"/>
            <person name="Cuomo C."/>
            <person name="Litvintseva A."/>
            <person name="Chen Y."/>
            <person name="Heitman J."/>
            <person name="Sun S."/>
            <person name="Springer D."/>
            <person name="Dromer F."/>
            <person name="Young S.K."/>
            <person name="Zeng Q."/>
            <person name="Gargeya S."/>
            <person name="Fitzgerald M."/>
            <person name="Abouelleil A."/>
            <person name="Alvarado L."/>
            <person name="Berlin A.M."/>
            <person name="Chapman S.B."/>
            <person name="Dewar J."/>
            <person name="Goldberg J."/>
            <person name="Griggs A."/>
            <person name="Gujja S."/>
            <person name="Hansen M."/>
            <person name="Howarth C."/>
            <person name="Imamovic A."/>
            <person name="Larimer J."/>
            <person name="McCowan C."/>
            <person name="Murphy C."/>
            <person name="Pearson M."/>
            <person name="Priest M."/>
            <person name="Roberts A."/>
            <person name="Saif S."/>
            <person name="Shea T."/>
            <person name="Sykes S."/>
            <person name="Wortman J."/>
            <person name="Nusbaum C."/>
            <person name="Birren B."/>
        </authorList>
    </citation>
    <scope>NUCLEOTIDE SEQUENCE [LARGE SCALE GENOMIC DNA]</scope>
    <source>
        <strain evidence="2">CBS 10118</strain>
    </source>
</reference>
<dbReference type="RefSeq" id="XP_019049260.1">
    <property type="nucleotide sequence ID" value="XM_019189698.1"/>
</dbReference>
<evidence type="ECO:0000256" key="1">
    <source>
        <dbReference type="SAM" id="MobiDB-lite"/>
    </source>
</evidence>
<keyword evidence="4" id="KW-1185">Reference proteome</keyword>
<dbReference type="EMBL" id="CP144542">
    <property type="protein sequence ID" value="WVW82327.1"/>
    <property type="molecule type" value="Genomic_DNA"/>
</dbReference>
<reference evidence="3" key="4">
    <citation type="submission" date="2024-02" db="EMBL/GenBank/DDBJ databases">
        <title>Comparative genomics of Cryptococcus and Kwoniella reveals pathogenesis evolution and contrasting modes of karyotype evolution via chromosome fusion or intercentromeric recombination.</title>
        <authorList>
            <person name="Coelho M.A."/>
            <person name="David-Palma M."/>
            <person name="Shea T."/>
            <person name="Bowers K."/>
            <person name="McGinley-Smith S."/>
            <person name="Mohammad A.W."/>
            <person name="Gnirke A."/>
            <person name="Yurkov A.M."/>
            <person name="Nowrousian M."/>
            <person name="Sun S."/>
            <person name="Cuomo C.A."/>
            <person name="Heitman J."/>
        </authorList>
    </citation>
    <scope>NUCLEOTIDE SEQUENCE</scope>
    <source>
        <strain evidence="3">CBS 10118</strain>
    </source>
</reference>
<dbReference type="VEuPathDB" id="FungiDB:I302_03042"/>
<evidence type="ECO:0000313" key="4">
    <source>
        <dbReference type="Proteomes" id="UP000092730"/>
    </source>
</evidence>
<organism evidence="2">
    <name type="scientific">Kwoniella bestiolae CBS 10118</name>
    <dbReference type="NCBI Taxonomy" id="1296100"/>
    <lineage>
        <taxon>Eukaryota</taxon>
        <taxon>Fungi</taxon>
        <taxon>Dikarya</taxon>
        <taxon>Basidiomycota</taxon>
        <taxon>Agaricomycotina</taxon>
        <taxon>Tremellomycetes</taxon>
        <taxon>Tremellales</taxon>
        <taxon>Cryptococcaceae</taxon>
        <taxon>Kwoniella</taxon>
    </lineage>
</organism>
<dbReference type="GeneID" id="30207441"/>
<accession>A0A1B9GB00</accession>
<feature type="region of interest" description="Disordered" evidence="1">
    <location>
        <begin position="1"/>
        <end position="60"/>
    </location>
</feature>
<evidence type="ECO:0000313" key="2">
    <source>
        <dbReference type="EMBL" id="OCF28190.1"/>
    </source>
</evidence>
<reference evidence="3" key="2">
    <citation type="submission" date="2013-07" db="EMBL/GenBank/DDBJ databases">
        <authorList>
            <consortium name="The Broad Institute Genome Sequencing Platform"/>
            <person name="Cuomo C."/>
            <person name="Litvintseva A."/>
            <person name="Chen Y."/>
            <person name="Heitman J."/>
            <person name="Sun S."/>
            <person name="Springer D."/>
            <person name="Dromer F."/>
            <person name="Young S.K."/>
            <person name="Zeng Q."/>
            <person name="Gargeya S."/>
            <person name="Fitzgerald M."/>
            <person name="Abouelleil A."/>
            <person name="Alvarado L."/>
            <person name="Berlin A.M."/>
            <person name="Chapman S.B."/>
            <person name="Dewar J."/>
            <person name="Goldberg J."/>
            <person name="Griggs A."/>
            <person name="Gujja S."/>
            <person name="Hansen M."/>
            <person name="Howarth C."/>
            <person name="Imamovic A."/>
            <person name="Larimer J."/>
            <person name="McCowan C."/>
            <person name="Murphy C."/>
            <person name="Pearson M."/>
            <person name="Priest M."/>
            <person name="Roberts A."/>
            <person name="Saif S."/>
            <person name="Shea T."/>
            <person name="Sykes S."/>
            <person name="Wortman J."/>
            <person name="Nusbaum C."/>
            <person name="Birren B."/>
        </authorList>
    </citation>
    <scope>NUCLEOTIDE SEQUENCE</scope>
    <source>
        <strain evidence="3">CBS 10118</strain>
    </source>
</reference>
<gene>
    <name evidence="2" type="ORF">I302_03042</name>
    <name evidence="3" type="ORF">I302_104334</name>
</gene>
<reference evidence="2" key="3">
    <citation type="submission" date="2014-01" db="EMBL/GenBank/DDBJ databases">
        <title>Evolution of pathogenesis and genome organization in the Tremellales.</title>
        <authorList>
            <person name="Cuomo C."/>
            <person name="Litvintseva A."/>
            <person name="Heitman J."/>
            <person name="Chen Y."/>
            <person name="Sun S."/>
            <person name="Springer D."/>
            <person name="Dromer F."/>
            <person name="Young S."/>
            <person name="Zeng Q."/>
            <person name="Chapman S."/>
            <person name="Gujja S."/>
            <person name="Saif S."/>
            <person name="Birren B."/>
        </authorList>
    </citation>
    <scope>NUCLEOTIDE SEQUENCE</scope>
    <source>
        <strain evidence="2">CBS 10118</strain>
    </source>
</reference>
<evidence type="ECO:0000313" key="3">
    <source>
        <dbReference type="EMBL" id="WVW82327.1"/>
    </source>
</evidence>
<proteinExistence type="predicted"/>
<feature type="compositionally biased region" description="Polar residues" evidence="1">
    <location>
        <begin position="1"/>
        <end position="32"/>
    </location>
</feature>
<dbReference type="AlphaFoldDB" id="A0A1B9GB00"/>